<evidence type="ECO:0000256" key="7">
    <source>
        <dbReference type="ARBA" id="ARBA00023136"/>
    </source>
</evidence>
<feature type="transmembrane region" description="Helical" evidence="8">
    <location>
        <begin position="187"/>
        <end position="210"/>
    </location>
</feature>
<evidence type="ECO:0000256" key="3">
    <source>
        <dbReference type="ARBA" id="ARBA00022448"/>
    </source>
</evidence>
<feature type="transmembrane region" description="Helical" evidence="8">
    <location>
        <begin position="275"/>
        <end position="295"/>
    </location>
</feature>
<keyword evidence="10" id="KW-1185">Reference proteome</keyword>
<feature type="transmembrane region" description="Helical" evidence="8">
    <location>
        <begin position="121"/>
        <end position="138"/>
    </location>
</feature>
<dbReference type="Gene3D" id="1.20.1740.10">
    <property type="entry name" value="Amino acid/polyamine transporter I"/>
    <property type="match status" value="1"/>
</dbReference>
<dbReference type="EMBL" id="AP008230">
    <property type="protein sequence ID" value="BAE82493.1"/>
    <property type="molecule type" value="Genomic_DNA"/>
</dbReference>
<evidence type="ECO:0000256" key="6">
    <source>
        <dbReference type="ARBA" id="ARBA00022989"/>
    </source>
</evidence>
<evidence type="ECO:0000256" key="2">
    <source>
        <dbReference type="ARBA" id="ARBA00007998"/>
    </source>
</evidence>
<sequence length="368" mass="40433">MRDESLTNSVTNRQLFFIIIISTVGLSAVVMPKIMSEAAGTGAWLSLLIAAVFFVADVLLIIHLGCLYRGKALAEYSELLVGKAVSRIFCSIYLIYFFIFLAFFVRSAASIIQAEILYKTPVWATMLLIMSISLYAASKGLTHLGRILEYLGLIVLVTGFILQIIAFTQGNPLNNLPLIDPAEISRYIRAVPSAIFVFLGFEVITVIPLSRRNGSQALLTAGIAVLVACTFFIVQLEGCYSILSIDDIVNYDYPVLTAIRRLDITALQFAKRLDLFFIMGWLTSIFCTTSLLMFASAAYAKKLIPKLTGVTPMLAIGGAAYATGLLIPNAEDVLLVFNRFTTYTGLLPAFVIPFVLWVAHLFRSRGST</sequence>
<evidence type="ECO:0000256" key="1">
    <source>
        <dbReference type="ARBA" id="ARBA00004141"/>
    </source>
</evidence>
<keyword evidence="6 8" id="KW-1133">Transmembrane helix</keyword>
<feature type="transmembrane region" description="Helical" evidence="8">
    <location>
        <begin position="340"/>
        <end position="362"/>
    </location>
</feature>
<feature type="transmembrane region" description="Helical" evidence="8">
    <location>
        <begin position="88"/>
        <end position="109"/>
    </location>
</feature>
<evidence type="ECO:0000256" key="5">
    <source>
        <dbReference type="ARBA" id="ARBA00022692"/>
    </source>
</evidence>
<evidence type="ECO:0000313" key="9">
    <source>
        <dbReference type="EMBL" id="BAE82493.1"/>
    </source>
</evidence>
<feature type="transmembrane region" description="Helical" evidence="8">
    <location>
        <begin position="12"/>
        <end position="31"/>
    </location>
</feature>
<feature type="transmembrane region" description="Helical" evidence="8">
    <location>
        <begin position="43"/>
        <end position="67"/>
    </location>
</feature>
<dbReference type="AlphaFoldDB" id="Q24ZP9"/>
<protein>
    <recommendedName>
        <fullName evidence="11">Spore germination protein</fullName>
    </recommendedName>
</protein>
<dbReference type="GO" id="GO:0016020">
    <property type="term" value="C:membrane"/>
    <property type="evidence" value="ECO:0007669"/>
    <property type="project" value="UniProtKB-SubCell"/>
</dbReference>
<organism evidence="9 10">
    <name type="scientific">Desulfitobacterium hafniense (strain Y51)</name>
    <dbReference type="NCBI Taxonomy" id="138119"/>
    <lineage>
        <taxon>Bacteria</taxon>
        <taxon>Bacillati</taxon>
        <taxon>Bacillota</taxon>
        <taxon>Clostridia</taxon>
        <taxon>Eubacteriales</taxon>
        <taxon>Desulfitobacteriaceae</taxon>
        <taxon>Desulfitobacterium</taxon>
    </lineage>
</organism>
<feature type="transmembrane region" description="Helical" evidence="8">
    <location>
        <begin position="307"/>
        <end position="328"/>
    </location>
</feature>
<evidence type="ECO:0000256" key="4">
    <source>
        <dbReference type="ARBA" id="ARBA00022544"/>
    </source>
</evidence>
<keyword evidence="3" id="KW-0813">Transport</keyword>
<dbReference type="PANTHER" id="PTHR34975:SF2">
    <property type="entry name" value="SPORE GERMINATION PROTEIN A2"/>
    <property type="match status" value="1"/>
</dbReference>
<proteinExistence type="inferred from homology"/>
<evidence type="ECO:0008006" key="11">
    <source>
        <dbReference type="Google" id="ProtNLM"/>
    </source>
</evidence>
<dbReference type="Pfam" id="PF03845">
    <property type="entry name" value="Spore_permease"/>
    <property type="match status" value="1"/>
</dbReference>
<reference evidence="9 10" key="1">
    <citation type="journal article" date="2006" name="J. Bacteriol.">
        <title>Complete genome sequence of the dehalorespiring bacterium Desulfitobacterium hafniense Y51 and comparison with Dehalococcoides ethenogenes 195.</title>
        <authorList>
            <person name="Nonaka H."/>
            <person name="Keresztes G."/>
            <person name="Shinoda Y."/>
            <person name="Ikenaga Y."/>
            <person name="Abe M."/>
            <person name="Naito K."/>
            <person name="Inatomi K."/>
            <person name="Furukawa K."/>
            <person name="Inui M."/>
            <person name="Yukawa H."/>
        </authorList>
    </citation>
    <scope>NUCLEOTIDE SEQUENCE [LARGE SCALE GENOMIC DNA]</scope>
    <source>
        <strain evidence="9 10">Y51</strain>
    </source>
</reference>
<feature type="transmembrane region" description="Helical" evidence="8">
    <location>
        <begin position="217"/>
        <end position="236"/>
    </location>
</feature>
<dbReference type="InterPro" id="IPR004761">
    <property type="entry name" value="Spore_GerAB"/>
</dbReference>
<comment type="subcellular location">
    <subcellularLocation>
        <location evidence="1">Membrane</location>
        <topology evidence="1">Multi-pass membrane protein</topology>
    </subcellularLocation>
</comment>
<dbReference type="HOGENOM" id="CLU_047547_1_2_9"/>
<gene>
    <name evidence="9" type="ordered locus">DSY0704</name>
</gene>
<keyword evidence="7 8" id="KW-0472">Membrane</keyword>
<dbReference type="STRING" id="138119.DSY0704"/>
<keyword evidence="4" id="KW-0309">Germination</keyword>
<evidence type="ECO:0000256" key="8">
    <source>
        <dbReference type="SAM" id="Phobius"/>
    </source>
</evidence>
<evidence type="ECO:0000313" key="10">
    <source>
        <dbReference type="Proteomes" id="UP000001946"/>
    </source>
</evidence>
<feature type="transmembrane region" description="Helical" evidence="8">
    <location>
        <begin position="150"/>
        <end position="167"/>
    </location>
</feature>
<accession>Q24ZP9</accession>
<keyword evidence="5 8" id="KW-0812">Transmembrane</keyword>
<dbReference type="eggNOG" id="COG0531">
    <property type="taxonomic scope" value="Bacteria"/>
</dbReference>
<dbReference type="KEGG" id="dsy:DSY0704"/>
<dbReference type="Proteomes" id="UP000001946">
    <property type="component" value="Chromosome"/>
</dbReference>
<dbReference type="GO" id="GO:0009847">
    <property type="term" value="P:spore germination"/>
    <property type="evidence" value="ECO:0007669"/>
    <property type="project" value="InterPro"/>
</dbReference>
<dbReference type="PANTHER" id="PTHR34975">
    <property type="entry name" value="SPORE GERMINATION PROTEIN A2"/>
    <property type="match status" value="1"/>
</dbReference>
<name>Q24ZP9_DESHY</name>
<comment type="similarity">
    <text evidence="2">Belongs to the amino acid-polyamine-organocation (APC) superfamily. Spore germination protein (SGP) (TC 2.A.3.9) family.</text>
</comment>